<evidence type="ECO:0000313" key="2">
    <source>
        <dbReference type="Proteomes" id="UP000050482"/>
    </source>
</evidence>
<dbReference type="OrthoDB" id="9953351at2"/>
<name>A0A0P9EV72_9BACL</name>
<protein>
    <submittedName>
        <fullName evidence="1">Uncharacterized protein</fullName>
    </submittedName>
</protein>
<dbReference type="PATRIC" id="fig|471514.4.peg.3344"/>
<dbReference type="RefSeq" id="WP_054970026.1">
    <property type="nucleotide sequence ID" value="NZ_LJCO01000068.1"/>
</dbReference>
<dbReference type="AlphaFoldDB" id="A0A0P9EV72"/>
<evidence type="ECO:0000313" key="1">
    <source>
        <dbReference type="EMBL" id="KPV42888.1"/>
    </source>
</evidence>
<accession>A0A0P9EV72</accession>
<keyword evidence="2" id="KW-1185">Reference proteome</keyword>
<gene>
    <name evidence="1" type="ORF">AN477_15245</name>
</gene>
<dbReference type="EMBL" id="LJCO01000068">
    <property type="protein sequence ID" value="KPV42888.1"/>
    <property type="molecule type" value="Genomic_DNA"/>
</dbReference>
<dbReference type="Proteomes" id="UP000050482">
    <property type="component" value="Unassembled WGS sequence"/>
</dbReference>
<proteinExistence type="predicted"/>
<reference evidence="1 2" key="1">
    <citation type="submission" date="2015-09" db="EMBL/GenBank/DDBJ databases">
        <title>Draft genome sequence of Alicyclobacillus ferrooxydans DSM 22381.</title>
        <authorList>
            <person name="Hemp J."/>
        </authorList>
    </citation>
    <scope>NUCLEOTIDE SEQUENCE [LARGE SCALE GENOMIC DNA]</scope>
    <source>
        <strain evidence="1 2">TC-34</strain>
    </source>
</reference>
<comment type="caution">
    <text evidence="1">The sequence shown here is derived from an EMBL/GenBank/DDBJ whole genome shotgun (WGS) entry which is preliminary data.</text>
</comment>
<organism evidence="1 2">
    <name type="scientific">Alicyclobacillus ferrooxydans</name>
    <dbReference type="NCBI Taxonomy" id="471514"/>
    <lineage>
        <taxon>Bacteria</taxon>
        <taxon>Bacillati</taxon>
        <taxon>Bacillota</taxon>
        <taxon>Bacilli</taxon>
        <taxon>Bacillales</taxon>
        <taxon>Alicyclobacillaceae</taxon>
        <taxon>Alicyclobacillus</taxon>
    </lineage>
</organism>
<sequence>MEEREYVAQTADTGEFIPVLAVDRYQALRELADVSIEGLYMESQSPNTAFLPTRKYERHLVRLKDGGYFILEQHEEPIERETIDKIYVNVELN</sequence>